<dbReference type="GO" id="GO:0070402">
    <property type="term" value="F:NADPH binding"/>
    <property type="evidence" value="ECO:0007669"/>
    <property type="project" value="TreeGrafter"/>
</dbReference>
<dbReference type="Pfam" id="PF08240">
    <property type="entry name" value="ADH_N"/>
    <property type="match status" value="1"/>
</dbReference>
<dbReference type="CDD" id="cd05289">
    <property type="entry name" value="MDR_like_2"/>
    <property type="match status" value="1"/>
</dbReference>
<dbReference type="Gene3D" id="3.90.180.10">
    <property type="entry name" value="Medium-chain alcohol dehydrogenases, catalytic domain"/>
    <property type="match status" value="1"/>
</dbReference>
<name>A0A1H1MT76_9ACTN</name>
<dbReference type="OrthoDB" id="3251063at2"/>
<dbReference type="Proteomes" id="UP000198859">
    <property type="component" value="Chromosome I"/>
</dbReference>
<dbReference type="Gene3D" id="3.40.50.720">
    <property type="entry name" value="NAD(P)-binding Rossmann-like Domain"/>
    <property type="match status" value="1"/>
</dbReference>
<dbReference type="PANTHER" id="PTHR48106">
    <property type="entry name" value="QUINONE OXIDOREDUCTASE PIG3-RELATED"/>
    <property type="match status" value="1"/>
</dbReference>
<reference evidence="5" key="1">
    <citation type="submission" date="2016-10" db="EMBL/GenBank/DDBJ databases">
        <authorList>
            <person name="Varghese N."/>
            <person name="Submissions S."/>
        </authorList>
    </citation>
    <scope>NUCLEOTIDE SEQUENCE [LARGE SCALE GENOMIC DNA]</scope>
    <source>
        <strain evidence="5">DSM 22127</strain>
    </source>
</reference>
<evidence type="ECO:0000259" key="3">
    <source>
        <dbReference type="SMART" id="SM00829"/>
    </source>
</evidence>
<gene>
    <name evidence="4" type="ORF">SAMN04488570_0674</name>
</gene>
<dbReference type="Pfam" id="PF13602">
    <property type="entry name" value="ADH_zinc_N_2"/>
    <property type="match status" value="1"/>
</dbReference>
<evidence type="ECO:0000256" key="1">
    <source>
        <dbReference type="ARBA" id="ARBA00022857"/>
    </source>
</evidence>
<keyword evidence="2" id="KW-0560">Oxidoreductase</keyword>
<dbReference type="InterPro" id="IPR013154">
    <property type="entry name" value="ADH-like_N"/>
</dbReference>
<dbReference type="RefSeq" id="WP_091726072.1">
    <property type="nucleotide sequence ID" value="NZ_LT629757.1"/>
</dbReference>
<dbReference type="SMART" id="SM00829">
    <property type="entry name" value="PKS_ER"/>
    <property type="match status" value="1"/>
</dbReference>
<accession>A0A1H1MT76</accession>
<evidence type="ECO:0000313" key="5">
    <source>
        <dbReference type="Proteomes" id="UP000198859"/>
    </source>
</evidence>
<dbReference type="SUPFAM" id="SSF51735">
    <property type="entry name" value="NAD(P)-binding Rossmann-fold domains"/>
    <property type="match status" value="1"/>
</dbReference>
<dbReference type="EMBL" id="LT629757">
    <property type="protein sequence ID" value="SDR90071.1"/>
    <property type="molecule type" value="Genomic_DNA"/>
</dbReference>
<dbReference type="SUPFAM" id="SSF50129">
    <property type="entry name" value="GroES-like"/>
    <property type="match status" value="1"/>
</dbReference>
<dbReference type="STRING" id="642780.SAMN04488570_0674"/>
<dbReference type="InterPro" id="IPR011032">
    <property type="entry name" value="GroES-like_sf"/>
</dbReference>
<evidence type="ECO:0000313" key="4">
    <source>
        <dbReference type="EMBL" id="SDR90071.1"/>
    </source>
</evidence>
<keyword evidence="5" id="KW-1185">Reference proteome</keyword>
<dbReference type="GO" id="GO:0016651">
    <property type="term" value="F:oxidoreductase activity, acting on NAD(P)H"/>
    <property type="evidence" value="ECO:0007669"/>
    <property type="project" value="TreeGrafter"/>
</dbReference>
<dbReference type="InterPro" id="IPR036291">
    <property type="entry name" value="NAD(P)-bd_dom_sf"/>
</dbReference>
<sequence>MRAIGVNEFGGPDALEVLDLPEPHAGPGEVRLRVHAATVNPTDTGLRAGLYGERPGDHDAPWIPGMDAAGVVDEVGEGVDRLRVGDEVVALLLPTGPHGGAYADHVVAPAASVVASPAGADAVAASTLLMNATTAHLALEAFDLQPGATVAVTGAAGAFGGYVVQLAKAAGLRVVADAAEKDVELVRGLGADEVLPRDGFVDHVRELVPDGVDALADGAVTDAAALAAVRDGGGLATVRGWDGPTERGIAVHPVMVFGAAERTDVLERLVAQATDGTLTLRVARTFPADQAPDAHRLLAAGGVRGRVVLDLS</sequence>
<dbReference type="AlphaFoldDB" id="A0A1H1MT76"/>
<evidence type="ECO:0000256" key="2">
    <source>
        <dbReference type="ARBA" id="ARBA00023002"/>
    </source>
</evidence>
<organism evidence="4 5">
    <name type="scientific">Nocardioides scoriae</name>
    <dbReference type="NCBI Taxonomy" id="642780"/>
    <lineage>
        <taxon>Bacteria</taxon>
        <taxon>Bacillati</taxon>
        <taxon>Actinomycetota</taxon>
        <taxon>Actinomycetes</taxon>
        <taxon>Propionibacteriales</taxon>
        <taxon>Nocardioidaceae</taxon>
        <taxon>Nocardioides</taxon>
    </lineage>
</organism>
<keyword evidence="1" id="KW-0521">NADP</keyword>
<feature type="domain" description="Enoyl reductase (ER)" evidence="3">
    <location>
        <begin position="10"/>
        <end position="309"/>
    </location>
</feature>
<dbReference type="InterPro" id="IPR020843">
    <property type="entry name" value="ER"/>
</dbReference>
<protein>
    <submittedName>
        <fullName evidence="4">NADPH:quinone reductase</fullName>
    </submittedName>
</protein>
<proteinExistence type="predicted"/>